<dbReference type="Gene3D" id="3.40.50.300">
    <property type="entry name" value="P-loop containing nucleotide triphosphate hydrolases"/>
    <property type="match status" value="2"/>
</dbReference>
<dbReference type="GO" id="GO:0000725">
    <property type="term" value="P:recombinational repair"/>
    <property type="evidence" value="ECO:0007669"/>
    <property type="project" value="TreeGrafter"/>
</dbReference>
<dbReference type="InterPro" id="IPR014017">
    <property type="entry name" value="DNA_helicase_UvrD-like_C"/>
</dbReference>
<dbReference type="Gene3D" id="1.10.486.10">
    <property type="entry name" value="PCRA, domain 4"/>
    <property type="match status" value="1"/>
</dbReference>
<dbReference type="PROSITE" id="PS51217">
    <property type="entry name" value="UVRD_HELICASE_CTER"/>
    <property type="match status" value="1"/>
</dbReference>
<keyword evidence="3 11" id="KW-0378">Hydrolase</keyword>
<evidence type="ECO:0000256" key="9">
    <source>
        <dbReference type="ARBA" id="ARBA00034808"/>
    </source>
</evidence>
<dbReference type="EMBL" id="QYTW02000035">
    <property type="protein sequence ID" value="RST57354.1"/>
    <property type="molecule type" value="Genomic_DNA"/>
</dbReference>
<comment type="caution">
    <text evidence="14">The sequence shown here is derived from an EMBL/GenBank/DDBJ whole genome shotgun (WGS) entry which is preliminary data.</text>
</comment>
<dbReference type="InterPro" id="IPR027417">
    <property type="entry name" value="P-loop_NTPase"/>
</dbReference>
<evidence type="ECO:0000256" key="7">
    <source>
        <dbReference type="ARBA" id="ARBA00023235"/>
    </source>
</evidence>
<dbReference type="GO" id="GO:0005524">
    <property type="term" value="F:ATP binding"/>
    <property type="evidence" value="ECO:0007669"/>
    <property type="project" value="UniProtKB-UniRule"/>
</dbReference>
<dbReference type="InterPro" id="IPR014016">
    <property type="entry name" value="UvrD-like_ATP-bd"/>
</dbReference>
<comment type="catalytic activity">
    <reaction evidence="10">
        <text>ATP + H2O = ADP + phosphate + H(+)</text>
        <dbReference type="Rhea" id="RHEA:13065"/>
        <dbReference type="ChEBI" id="CHEBI:15377"/>
        <dbReference type="ChEBI" id="CHEBI:15378"/>
        <dbReference type="ChEBI" id="CHEBI:30616"/>
        <dbReference type="ChEBI" id="CHEBI:43474"/>
        <dbReference type="ChEBI" id="CHEBI:456216"/>
        <dbReference type="EC" id="5.6.2.4"/>
    </reaction>
</comment>
<sequence>MSQDFFDQMQKETAVILNEVQRKAVLQTEGPLLLLASPGSGKTTTIIMRIGYLIQQKKVPPARIKAVTFSRASANDMKERFKQFFPELPPVDFSTIHSLAFETVREQLYEERVDYQIIEGNTENGLHKKLILRKLFESVVSETMTDDQLEELMTYISFIKNKMIAQDEWSSVKCTVPKAVKILQRYEKFKQTGHHKLLLDFDDMLTMANDIFENEKELLKKYQSRYDYILTDESQDTSLVQHKIVEKLTREHRNLCVVADDDQSIYSWRGAEPSYLLDFKKAYPSAEVLFMEQNYRSSKEIVETANNFIKQNKKRYAKNMFTKNLSSKPIVFKKISDYKLQAKYLVKEIRDEESLSDIAVLYRNNASSIALMNEFDRAGIPFFMKDSDNRFFSHWVVGDILNFMRMTFTDKRPDILEKIHTKLNGYITKKQMMALKQIKNNESVFDNLINHVPLKDYQVERLKDNKDTFRQMKEMPPLHAIHVIRDRLGYEKALENMCERLGFRKEYLLGILNTLEEIAQELKTMEEFAARLKHLEAKLKTSKFKKDENAVTFSTFHSAKGLEFEKVYMIDLVDGVIPSTEDKKGDIEEAVRLFYVGMTRAKRHLELISYQQRDGAKTMESQFVSDVWNIMNPSKEIAIQGRELREKTKAVEANPNAISDMSELQQGMSVKHRVFGAGSIKSLSEETVRIQFSNQEKSLSIKMCLERGLLEPV</sequence>
<feature type="binding site" evidence="11">
    <location>
        <begin position="36"/>
        <end position="43"/>
    </location>
    <ligand>
        <name>ATP</name>
        <dbReference type="ChEBI" id="CHEBI:30616"/>
    </ligand>
</feature>
<organism evidence="14 15">
    <name type="scientific">Siminovitchia terrae</name>
    <name type="common">Bacillus terrae</name>
    <dbReference type="NCBI Taxonomy" id="1914933"/>
    <lineage>
        <taxon>Bacteria</taxon>
        <taxon>Bacillati</taxon>
        <taxon>Bacillota</taxon>
        <taxon>Bacilli</taxon>
        <taxon>Bacillales</taxon>
        <taxon>Bacillaceae</taxon>
        <taxon>Siminovitchia</taxon>
    </lineage>
</organism>
<dbReference type="EC" id="5.6.2.4" evidence="9"/>
<evidence type="ECO:0000256" key="10">
    <source>
        <dbReference type="ARBA" id="ARBA00048988"/>
    </source>
</evidence>
<name>A0A429X1K0_SIMTE</name>
<accession>A0A429X1K0</accession>
<dbReference type="PROSITE" id="PS51198">
    <property type="entry name" value="UVRD_HELICASE_ATP_BIND"/>
    <property type="match status" value="1"/>
</dbReference>
<dbReference type="AlphaFoldDB" id="A0A429X1K0"/>
<dbReference type="GO" id="GO:0003677">
    <property type="term" value="F:DNA binding"/>
    <property type="evidence" value="ECO:0007669"/>
    <property type="project" value="UniProtKB-KW"/>
</dbReference>
<keyword evidence="7" id="KW-0413">Isomerase</keyword>
<dbReference type="PANTHER" id="PTHR11070">
    <property type="entry name" value="UVRD / RECB / PCRA DNA HELICASE FAMILY MEMBER"/>
    <property type="match status" value="1"/>
</dbReference>
<dbReference type="PANTHER" id="PTHR11070:SF2">
    <property type="entry name" value="ATP-DEPENDENT DNA HELICASE SRS2"/>
    <property type="match status" value="1"/>
</dbReference>
<evidence type="ECO:0000256" key="3">
    <source>
        <dbReference type="ARBA" id="ARBA00022801"/>
    </source>
</evidence>
<evidence type="ECO:0000256" key="6">
    <source>
        <dbReference type="ARBA" id="ARBA00023125"/>
    </source>
</evidence>
<dbReference type="OrthoDB" id="9810135at2"/>
<dbReference type="GO" id="GO:0033202">
    <property type="term" value="C:DNA helicase complex"/>
    <property type="evidence" value="ECO:0007669"/>
    <property type="project" value="TreeGrafter"/>
</dbReference>
<proteinExistence type="inferred from homology"/>
<dbReference type="GO" id="GO:0043138">
    <property type="term" value="F:3'-5' DNA helicase activity"/>
    <property type="evidence" value="ECO:0007669"/>
    <property type="project" value="UniProtKB-EC"/>
</dbReference>
<reference evidence="14 15" key="1">
    <citation type="submission" date="2018-12" db="EMBL/GenBank/DDBJ databases">
        <authorList>
            <person name="Sun L."/>
            <person name="Chen Z."/>
        </authorList>
    </citation>
    <scope>NUCLEOTIDE SEQUENCE [LARGE SCALE GENOMIC DNA]</scope>
    <source>
        <strain evidence="14 15">LMG 29736</strain>
    </source>
</reference>
<dbReference type="CDD" id="cd17932">
    <property type="entry name" value="DEXQc_UvrD"/>
    <property type="match status" value="1"/>
</dbReference>
<comment type="similarity">
    <text evidence="1">Belongs to the helicase family. UvrD subfamily.</text>
</comment>
<evidence type="ECO:0000256" key="8">
    <source>
        <dbReference type="ARBA" id="ARBA00034617"/>
    </source>
</evidence>
<feature type="domain" description="UvrD-like helicase C-terminal" evidence="13">
    <location>
        <begin position="299"/>
        <end position="561"/>
    </location>
</feature>
<keyword evidence="4 11" id="KW-0347">Helicase</keyword>
<dbReference type="GO" id="GO:0016887">
    <property type="term" value="F:ATP hydrolysis activity"/>
    <property type="evidence" value="ECO:0007669"/>
    <property type="project" value="RHEA"/>
</dbReference>
<dbReference type="Pfam" id="PF13361">
    <property type="entry name" value="UvrD_C"/>
    <property type="match status" value="1"/>
</dbReference>
<gene>
    <name evidence="14" type="ORF">D5F11_022860</name>
</gene>
<evidence type="ECO:0000259" key="13">
    <source>
        <dbReference type="PROSITE" id="PS51217"/>
    </source>
</evidence>
<evidence type="ECO:0000313" key="14">
    <source>
        <dbReference type="EMBL" id="RST57354.1"/>
    </source>
</evidence>
<feature type="domain" description="UvrD-like helicase ATP-binding" evidence="12">
    <location>
        <begin position="15"/>
        <end position="298"/>
    </location>
</feature>
<dbReference type="Pfam" id="PF00580">
    <property type="entry name" value="UvrD-helicase"/>
    <property type="match status" value="1"/>
</dbReference>
<evidence type="ECO:0000313" key="15">
    <source>
        <dbReference type="Proteomes" id="UP000287296"/>
    </source>
</evidence>
<protein>
    <recommendedName>
        <fullName evidence="9">DNA 3'-5' helicase</fullName>
        <ecNumber evidence="9">5.6.2.4</ecNumber>
    </recommendedName>
</protein>
<dbReference type="GO" id="GO:0005829">
    <property type="term" value="C:cytosol"/>
    <property type="evidence" value="ECO:0007669"/>
    <property type="project" value="TreeGrafter"/>
</dbReference>
<keyword evidence="6" id="KW-0238">DNA-binding</keyword>
<evidence type="ECO:0000259" key="12">
    <source>
        <dbReference type="PROSITE" id="PS51198"/>
    </source>
</evidence>
<keyword evidence="2 11" id="KW-0547">Nucleotide-binding</keyword>
<keyword evidence="5 11" id="KW-0067">ATP-binding</keyword>
<dbReference type="Proteomes" id="UP000287296">
    <property type="component" value="Unassembled WGS sequence"/>
</dbReference>
<dbReference type="SUPFAM" id="SSF52540">
    <property type="entry name" value="P-loop containing nucleoside triphosphate hydrolases"/>
    <property type="match status" value="1"/>
</dbReference>
<evidence type="ECO:0000256" key="11">
    <source>
        <dbReference type="PROSITE-ProRule" id="PRU00560"/>
    </source>
</evidence>
<dbReference type="Gene3D" id="1.10.10.160">
    <property type="match status" value="1"/>
</dbReference>
<comment type="catalytic activity">
    <reaction evidence="8">
        <text>Couples ATP hydrolysis with the unwinding of duplex DNA by translocating in the 3'-5' direction.</text>
        <dbReference type="EC" id="5.6.2.4"/>
    </reaction>
</comment>
<evidence type="ECO:0000256" key="1">
    <source>
        <dbReference type="ARBA" id="ARBA00009922"/>
    </source>
</evidence>
<dbReference type="RefSeq" id="WP_120118589.1">
    <property type="nucleotide sequence ID" value="NZ_QYTW02000035.1"/>
</dbReference>
<evidence type="ECO:0000256" key="5">
    <source>
        <dbReference type="ARBA" id="ARBA00022840"/>
    </source>
</evidence>
<dbReference type="InterPro" id="IPR000212">
    <property type="entry name" value="DNA_helicase_UvrD/REP"/>
</dbReference>
<evidence type="ECO:0000256" key="2">
    <source>
        <dbReference type="ARBA" id="ARBA00022741"/>
    </source>
</evidence>
<evidence type="ECO:0000256" key="4">
    <source>
        <dbReference type="ARBA" id="ARBA00022806"/>
    </source>
</evidence>
<dbReference type="InterPro" id="IPR013986">
    <property type="entry name" value="DExx_box_DNA_helicase_dom_sf"/>
</dbReference>